<comment type="similarity">
    <text evidence="5 12">Belongs to the purine/pyrimidine phosphoribosyltransferase family.</text>
</comment>
<dbReference type="AlphaFoldDB" id="A0A1R4JJ72"/>
<protein>
    <recommendedName>
        <fullName evidence="7 12">Adenine phosphoribosyltransferase</fullName>
        <shortName evidence="12">APRT</shortName>
        <ecNumber evidence="7 12">2.4.2.7</ecNumber>
    </recommendedName>
</protein>
<dbReference type="GO" id="GO:0003999">
    <property type="term" value="F:adenine phosphoribosyltransferase activity"/>
    <property type="evidence" value="ECO:0007669"/>
    <property type="project" value="UniProtKB-UniRule"/>
</dbReference>
<dbReference type="SUPFAM" id="SSF53271">
    <property type="entry name" value="PRTase-like"/>
    <property type="match status" value="1"/>
</dbReference>
<evidence type="ECO:0000256" key="3">
    <source>
        <dbReference type="ARBA" id="ARBA00004496"/>
    </source>
</evidence>
<comment type="pathway">
    <text evidence="4 12">Purine metabolism; AMP biosynthesis via salvage pathway; AMP from adenine: step 1/1.</text>
</comment>
<name>A0A1R4JJ72_9ACTN</name>
<evidence type="ECO:0000259" key="13">
    <source>
        <dbReference type="Pfam" id="PF00156"/>
    </source>
</evidence>
<reference evidence="14 15" key="1">
    <citation type="submission" date="2017-02" db="EMBL/GenBank/DDBJ databases">
        <authorList>
            <person name="Peterson S.W."/>
        </authorList>
    </citation>
    <scope>NUCLEOTIDE SEQUENCE [LARGE SCALE GENOMIC DNA]</scope>
    <source>
        <strain evidence="14 15">LSP_Lj1</strain>
    </source>
</reference>
<sequence>MTDDRALIKSLIADVQDFPKPGVTFKDITPLLASPQGFKAAVDQLVASAPGEIDVVVGMEARGFIFAAPVAVALGAGFVPVRKPGKLPRPVYEEAFALEYGTETLTMHRDAIKPGARVMVVDDVLATGGTIGATAKLLRKLDVNLVHVAVVMELSFLNGHAALDETGIDSYSAILTV</sequence>
<evidence type="ECO:0000256" key="12">
    <source>
        <dbReference type="HAMAP-Rule" id="MF_00004"/>
    </source>
</evidence>
<keyword evidence="10 12" id="KW-0808">Transferase</keyword>
<comment type="subunit">
    <text evidence="6 12">Homodimer.</text>
</comment>
<evidence type="ECO:0000256" key="7">
    <source>
        <dbReference type="ARBA" id="ARBA00011893"/>
    </source>
</evidence>
<evidence type="ECO:0000313" key="14">
    <source>
        <dbReference type="EMBL" id="SJN32311.1"/>
    </source>
</evidence>
<keyword evidence="15" id="KW-1185">Reference proteome</keyword>
<keyword evidence="8 12" id="KW-0963">Cytoplasm</keyword>
<organism evidence="14 15">
    <name type="scientific">Luteococcus japonicus LSP_Lj1</name>
    <dbReference type="NCBI Taxonomy" id="1255658"/>
    <lineage>
        <taxon>Bacteria</taxon>
        <taxon>Bacillati</taxon>
        <taxon>Actinomycetota</taxon>
        <taxon>Actinomycetes</taxon>
        <taxon>Propionibacteriales</taxon>
        <taxon>Propionibacteriaceae</taxon>
        <taxon>Luteococcus</taxon>
    </lineage>
</organism>
<dbReference type="Pfam" id="PF00156">
    <property type="entry name" value="Pribosyltran"/>
    <property type="match status" value="1"/>
</dbReference>
<dbReference type="NCBIfam" id="NF002636">
    <property type="entry name" value="PRK02304.1-5"/>
    <property type="match status" value="1"/>
</dbReference>
<dbReference type="GO" id="GO:0002055">
    <property type="term" value="F:adenine binding"/>
    <property type="evidence" value="ECO:0007669"/>
    <property type="project" value="TreeGrafter"/>
</dbReference>
<dbReference type="InterPro" id="IPR005764">
    <property type="entry name" value="Ade_phspho_trans"/>
</dbReference>
<comment type="catalytic activity">
    <reaction evidence="1 12">
        <text>AMP + diphosphate = 5-phospho-alpha-D-ribose 1-diphosphate + adenine</text>
        <dbReference type="Rhea" id="RHEA:16609"/>
        <dbReference type="ChEBI" id="CHEBI:16708"/>
        <dbReference type="ChEBI" id="CHEBI:33019"/>
        <dbReference type="ChEBI" id="CHEBI:58017"/>
        <dbReference type="ChEBI" id="CHEBI:456215"/>
        <dbReference type="EC" id="2.4.2.7"/>
    </reaction>
</comment>
<dbReference type="InterPro" id="IPR050054">
    <property type="entry name" value="UPRTase/APRTase"/>
</dbReference>
<evidence type="ECO:0000256" key="6">
    <source>
        <dbReference type="ARBA" id="ARBA00011738"/>
    </source>
</evidence>
<evidence type="ECO:0000256" key="2">
    <source>
        <dbReference type="ARBA" id="ARBA00003968"/>
    </source>
</evidence>
<dbReference type="EC" id="2.4.2.7" evidence="7 12"/>
<accession>A0A1R4JJ72</accession>
<evidence type="ECO:0000256" key="4">
    <source>
        <dbReference type="ARBA" id="ARBA00004659"/>
    </source>
</evidence>
<gene>
    <name evidence="12" type="primary">apt</name>
    <name evidence="14" type="ORF">FM114_08015</name>
</gene>
<evidence type="ECO:0000256" key="8">
    <source>
        <dbReference type="ARBA" id="ARBA00022490"/>
    </source>
</evidence>
<dbReference type="Gene3D" id="3.40.50.2020">
    <property type="match status" value="1"/>
</dbReference>
<evidence type="ECO:0000256" key="10">
    <source>
        <dbReference type="ARBA" id="ARBA00022679"/>
    </source>
</evidence>
<evidence type="ECO:0000256" key="5">
    <source>
        <dbReference type="ARBA" id="ARBA00008391"/>
    </source>
</evidence>
<dbReference type="OrthoDB" id="9803963at2"/>
<evidence type="ECO:0000256" key="9">
    <source>
        <dbReference type="ARBA" id="ARBA00022676"/>
    </source>
</evidence>
<dbReference type="HAMAP" id="MF_00004">
    <property type="entry name" value="Aden_phosphoribosyltr"/>
    <property type="match status" value="1"/>
</dbReference>
<comment type="function">
    <text evidence="2 12">Catalyzes a salvage reaction resulting in the formation of AMP, that is energically less costly than de novo synthesis.</text>
</comment>
<dbReference type="STRING" id="1255658.FM114_08015"/>
<dbReference type="NCBIfam" id="TIGR01090">
    <property type="entry name" value="apt"/>
    <property type="match status" value="1"/>
</dbReference>
<keyword evidence="11 12" id="KW-0660">Purine salvage</keyword>
<dbReference type="FunFam" id="3.40.50.2020:FF:000004">
    <property type="entry name" value="Adenine phosphoribosyltransferase"/>
    <property type="match status" value="1"/>
</dbReference>
<dbReference type="EMBL" id="FUKQ01000032">
    <property type="protein sequence ID" value="SJN32311.1"/>
    <property type="molecule type" value="Genomic_DNA"/>
</dbReference>
<dbReference type="CDD" id="cd06223">
    <property type="entry name" value="PRTases_typeI"/>
    <property type="match status" value="1"/>
</dbReference>
<dbReference type="PANTHER" id="PTHR32315:SF3">
    <property type="entry name" value="ADENINE PHOSPHORIBOSYLTRANSFERASE"/>
    <property type="match status" value="1"/>
</dbReference>
<dbReference type="InterPro" id="IPR029057">
    <property type="entry name" value="PRTase-like"/>
</dbReference>
<keyword evidence="9 12" id="KW-0328">Glycosyltransferase</keyword>
<dbReference type="GO" id="GO:0005737">
    <property type="term" value="C:cytoplasm"/>
    <property type="evidence" value="ECO:0007669"/>
    <property type="project" value="UniProtKB-SubCell"/>
</dbReference>
<dbReference type="GO" id="GO:0044209">
    <property type="term" value="P:AMP salvage"/>
    <property type="evidence" value="ECO:0007669"/>
    <property type="project" value="UniProtKB-UniRule"/>
</dbReference>
<dbReference type="Proteomes" id="UP000188342">
    <property type="component" value="Unassembled WGS sequence"/>
</dbReference>
<dbReference type="GO" id="GO:0016208">
    <property type="term" value="F:AMP binding"/>
    <property type="evidence" value="ECO:0007669"/>
    <property type="project" value="TreeGrafter"/>
</dbReference>
<dbReference type="InterPro" id="IPR000836">
    <property type="entry name" value="PRTase_dom"/>
</dbReference>
<dbReference type="GO" id="GO:0006166">
    <property type="term" value="P:purine ribonucleoside salvage"/>
    <property type="evidence" value="ECO:0007669"/>
    <property type="project" value="UniProtKB-UniRule"/>
</dbReference>
<dbReference type="NCBIfam" id="NF002634">
    <property type="entry name" value="PRK02304.1-3"/>
    <property type="match status" value="1"/>
</dbReference>
<proteinExistence type="inferred from homology"/>
<feature type="domain" description="Phosphoribosyltransferase" evidence="13">
    <location>
        <begin position="35"/>
        <end position="152"/>
    </location>
</feature>
<comment type="subcellular location">
    <subcellularLocation>
        <location evidence="3 12">Cytoplasm</location>
    </subcellularLocation>
</comment>
<evidence type="ECO:0000256" key="1">
    <source>
        <dbReference type="ARBA" id="ARBA00000868"/>
    </source>
</evidence>
<evidence type="ECO:0000313" key="15">
    <source>
        <dbReference type="Proteomes" id="UP000188342"/>
    </source>
</evidence>
<dbReference type="RefSeq" id="WP_094764638.1">
    <property type="nucleotide sequence ID" value="NZ_FUKQ01000032.1"/>
</dbReference>
<dbReference type="UniPathway" id="UPA00588">
    <property type="reaction ID" value="UER00646"/>
</dbReference>
<dbReference type="PANTHER" id="PTHR32315">
    <property type="entry name" value="ADENINE PHOSPHORIBOSYLTRANSFERASE"/>
    <property type="match status" value="1"/>
</dbReference>
<dbReference type="GO" id="GO:0006168">
    <property type="term" value="P:adenine salvage"/>
    <property type="evidence" value="ECO:0007669"/>
    <property type="project" value="InterPro"/>
</dbReference>
<evidence type="ECO:0000256" key="11">
    <source>
        <dbReference type="ARBA" id="ARBA00022726"/>
    </source>
</evidence>